<proteinExistence type="predicted"/>
<gene>
    <name evidence="1" type="ORF">SVIM_LOCUS167347</name>
</gene>
<accession>A0A6N2LGS6</accession>
<dbReference type="AlphaFoldDB" id="A0A6N2LGS6"/>
<name>A0A6N2LGS6_SALVM</name>
<protein>
    <submittedName>
        <fullName evidence="1">Uncharacterized protein</fullName>
    </submittedName>
</protein>
<evidence type="ECO:0000313" key="1">
    <source>
        <dbReference type="EMBL" id="VFU34677.1"/>
    </source>
</evidence>
<organism evidence="1">
    <name type="scientific">Salix viminalis</name>
    <name type="common">Common osier</name>
    <name type="synonym">Basket willow</name>
    <dbReference type="NCBI Taxonomy" id="40686"/>
    <lineage>
        <taxon>Eukaryota</taxon>
        <taxon>Viridiplantae</taxon>
        <taxon>Streptophyta</taxon>
        <taxon>Embryophyta</taxon>
        <taxon>Tracheophyta</taxon>
        <taxon>Spermatophyta</taxon>
        <taxon>Magnoliopsida</taxon>
        <taxon>eudicotyledons</taxon>
        <taxon>Gunneridae</taxon>
        <taxon>Pentapetalae</taxon>
        <taxon>rosids</taxon>
        <taxon>fabids</taxon>
        <taxon>Malpighiales</taxon>
        <taxon>Salicaceae</taxon>
        <taxon>Saliceae</taxon>
        <taxon>Salix</taxon>
    </lineage>
</organism>
<reference evidence="1" key="1">
    <citation type="submission" date="2019-03" db="EMBL/GenBank/DDBJ databases">
        <authorList>
            <person name="Mank J."/>
            <person name="Almeida P."/>
        </authorList>
    </citation>
    <scope>NUCLEOTIDE SEQUENCE</scope>
    <source>
        <strain evidence="1">78183</strain>
    </source>
</reference>
<sequence length="73" mass="8217">MAFQRAGSMVFPLSSSLSSIKVVPGVFASKTKEHIIYIFWRRRRRRRGYSLQAGGSHENPCSNKLVLAVVHAQ</sequence>
<dbReference type="EMBL" id="CAADRP010001035">
    <property type="protein sequence ID" value="VFU34677.1"/>
    <property type="molecule type" value="Genomic_DNA"/>
</dbReference>